<dbReference type="Proteomes" id="UP001415857">
    <property type="component" value="Unassembled WGS sequence"/>
</dbReference>
<evidence type="ECO:0000313" key="2">
    <source>
        <dbReference type="Proteomes" id="UP001415857"/>
    </source>
</evidence>
<proteinExistence type="predicted"/>
<protein>
    <submittedName>
        <fullName evidence="1">Uncharacterized protein</fullName>
    </submittedName>
</protein>
<gene>
    <name evidence="1" type="ORF">L1049_011493</name>
</gene>
<dbReference type="EMBL" id="JBBPBK010000006">
    <property type="protein sequence ID" value="KAK9283257.1"/>
    <property type="molecule type" value="Genomic_DNA"/>
</dbReference>
<dbReference type="Gene3D" id="3.80.10.10">
    <property type="entry name" value="Ribonuclease Inhibitor"/>
    <property type="match status" value="1"/>
</dbReference>
<comment type="caution">
    <text evidence="1">The sequence shown here is derived from an EMBL/GenBank/DDBJ whole genome shotgun (WGS) entry which is preliminary data.</text>
</comment>
<evidence type="ECO:0000313" key="1">
    <source>
        <dbReference type="EMBL" id="KAK9283257.1"/>
    </source>
</evidence>
<name>A0AAP0RRE2_LIQFO</name>
<sequence length="185" mass="20589">MATTAGIYFIAGHRHSSPSHVALLQAITTYPLKTHLLDQPWFCWLALGEDCSPMPFPPGTSTLAMVACVRCGLWKSEDQDCIGLSLVGFGNGWNRKDKRTIAGKKLSGALSPSIGKLTNLRKVYLQYNNISGSIPSGDLSIDDLVKLLAEKHNLLTLALKKLEEMQEIYKSREAEWQELMERTRL</sequence>
<dbReference type="SUPFAM" id="SSF52058">
    <property type="entry name" value="L domain-like"/>
    <property type="match status" value="1"/>
</dbReference>
<organism evidence="1 2">
    <name type="scientific">Liquidambar formosana</name>
    <name type="common">Formosan gum</name>
    <dbReference type="NCBI Taxonomy" id="63359"/>
    <lineage>
        <taxon>Eukaryota</taxon>
        <taxon>Viridiplantae</taxon>
        <taxon>Streptophyta</taxon>
        <taxon>Embryophyta</taxon>
        <taxon>Tracheophyta</taxon>
        <taxon>Spermatophyta</taxon>
        <taxon>Magnoliopsida</taxon>
        <taxon>eudicotyledons</taxon>
        <taxon>Gunneridae</taxon>
        <taxon>Pentapetalae</taxon>
        <taxon>Saxifragales</taxon>
        <taxon>Altingiaceae</taxon>
        <taxon>Liquidambar</taxon>
    </lineage>
</organism>
<keyword evidence="2" id="KW-1185">Reference proteome</keyword>
<dbReference type="InterPro" id="IPR032675">
    <property type="entry name" value="LRR_dom_sf"/>
</dbReference>
<reference evidence="1 2" key="1">
    <citation type="journal article" date="2024" name="Plant J.">
        <title>Genome sequences and population genomics reveal climatic adaptation and genomic divergence between two closely related sweetgum species.</title>
        <authorList>
            <person name="Xu W.Q."/>
            <person name="Ren C.Q."/>
            <person name="Zhang X.Y."/>
            <person name="Comes H.P."/>
            <person name="Liu X.H."/>
            <person name="Li Y.G."/>
            <person name="Kettle C.J."/>
            <person name="Jalonen R."/>
            <person name="Gaisberger H."/>
            <person name="Ma Y.Z."/>
            <person name="Qiu Y.X."/>
        </authorList>
    </citation>
    <scope>NUCLEOTIDE SEQUENCE [LARGE SCALE GENOMIC DNA]</scope>
    <source>
        <strain evidence="1">Hangzhou</strain>
    </source>
</reference>
<dbReference type="AlphaFoldDB" id="A0AAP0RRE2"/>
<accession>A0AAP0RRE2</accession>